<comment type="caution">
    <text evidence="3">The sequence shown here is derived from an EMBL/GenBank/DDBJ whole genome shotgun (WGS) entry which is preliminary data.</text>
</comment>
<dbReference type="CDD" id="cd06533">
    <property type="entry name" value="Glyco_transf_WecG_TagA"/>
    <property type="match status" value="1"/>
</dbReference>
<keyword evidence="1" id="KW-0328">Glycosyltransferase</keyword>
<dbReference type="InterPro" id="IPR004629">
    <property type="entry name" value="WecG_TagA_CpsF"/>
</dbReference>
<sequence>MLKKKNILKTGISDATKTEILEYILKGLEKETKKYFIVTPNPEILMLANKDLRYKKILNSAKLALPDGVGVMLAGRIMKREFKQRIPGVDLVESLCRAVEEKPITVGFLGGGRGIAEKTAECLVKKFPNLKVVFTASGSPDDKTVRLVKDQKKEIDILFVAFGSPKQEIWIYENLDKLPVKVAIGVGGAFDFLSGRVKRSPLWIRKIGFEWLFRLIYQPWRAKRQASLIKFIFLVIKEKFNINNV</sequence>
<dbReference type="PANTHER" id="PTHR34136">
    <property type="match status" value="1"/>
</dbReference>
<organism evidence="3 4">
    <name type="scientific">Candidatus Roizmanbacteria bacterium RIFCSPHIGHO2_12_FULL_41_11</name>
    <dbReference type="NCBI Taxonomy" id="1802052"/>
    <lineage>
        <taxon>Bacteria</taxon>
        <taxon>Candidatus Roizmaniibacteriota</taxon>
    </lineage>
</organism>
<evidence type="ECO:0000313" key="4">
    <source>
        <dbReference type="Proteomes" id="UP000176803"/>
    </source>
</evidence>
<accession>A0A1F7I292</accession>
<dbReference type="Proteomes" id="UP000176803">
    <property type="component" value="Unassembled WGS sequence"/>
</dbReference>
<keyword evidence="2" id="KW-0808">Transferase</keyword>
<reference evidence="3 4" key="1">
    <citation type="journal article" date="2016" name="Nat. Commun.">
        <title>Thousands of microbial genomes shed light on interconnected biogeochemical processes in an aquifer system.</title>
        <authorList>
            <person name="Anantharaman K."/>
            <person name="Brown C.T."/>
            <person name="Hug L.A."/>
            <person name="Sharon I."/>
            <person name="Castelle C.J."/>
            <person name="Probst A.J."/>
            <person name="Thomas B.C."/>
            <person name="Singh A."/>
            <person name="Wilkins M.J."/>
            <person name="Karaoz U."/>
            <person name="Brodie E.L."/>
            <person name="Williams K.H."/>
            <person name="Hubbard S.S."/>
            <person name="Banfield J.F."/>
        </authorList>
    </citation>
    <scope>NUCLEOTIDE SEQUENCE [LARGE SCALE GENOMIC DNA]</scope>
</reference>
<evidence type="ECO:0000313" key="3">
    <source>
        <dbReference type="EMBL" id="OGK37501.1"/>
    </source>
</evidence>
<dbReference type="PANTHER" id="PTHR34136:SF1">
    <property type="entry name" value="UDP-N-ACETYL-D-MANNOSAMINURONIC ACID TRANSFERASE"/>
    <property type="match status" value="1"/>
</dbReference>
<name>A0A1F7I292_9BACT</name>
<evidence type="ECO:0000256" key="2">
    <source>
        <dbReference type="ARBA" id="ARBA00022679"/>
    </source>
</evidence>
<dbReference type="AlphaFoldDB" id="A0A1F7I292"/>
<evidence type="ECO:0000256" key="1">
    <source>
        <dbReference type="ARBA" id="ARBA00022676"/>
    </source>
</evidence>
<dbReference type="GO" id="GO:0016758">
    <property type="term" value="F:hexosyltransferase activity"/>
    <property type="evidence" value="ECO:0007669"/>
    <property type="project" value="TreeGrafter"/>
</dbReference>
<dbReference type="Pfam" id="PF03808">
    <property type="entry name" value="Glyco_tran_WecG"/>
    <property type="match status" value="1"/>
</dbReference>
<gene>
    <name evidence="3" type="ORF">A3F03_03700</name>
</gene>
<dbReference type="EMBL" id="MGAC01000039">
    <property type="protein sequence ID" value="OGK37501.1"/>
    <property type="molecule type" value="Genomic_DNA"/>
</dbReference>
<proteinExistence type="predicted"/>
<protein>
    <recommendedName>
        <fullName evidence="5">Glycosyl transferase</fullName>
    </recommendedName>
</protein>
<evidence type="ECO:0008006" key="5">
    <source>
        <dbReference type="Google" id="ProtNLM"/>
    </source>
</evidence>
<dbReference type="NCBIfam" id="TIGR00696">
    <property type="entry name" value="wecG_tagA_cpsF"/>
    <property type="match status" value="1"/>
</dbReference>